<evidence type="ECO:0000256" key="2">
    <source>
        <dbReference type="ARBA" id="ARBA00022801"/>
    </source>
</evidence>
<dbReference type="Pfam" id="PF08386">
    <property type="entry name" value="Abhydrolase_4"/>
    <property type="match status" value="1"/>
</dbReference>
<organism evidence="5 6">
    <name type="scientific">Seiridium unicorne</name>
    <dbReference type="NCBI Taxonomy" id="138068"/>
    <lineage>
        <taxon>Eukaryota</taxon>
        <taxon>Fungi</taxon>
        <taxon>Dikarya</taxon>
        <taxon>Ascomycota</taxon>
        <taxon>Pezizomycotina</taxon>
        <taxon>Sordariomycetes</taxon>
        <taxon>Xylariomycetidae</taxon>
        <taxon>Amphisphaeriales</taxon>
        <taxon>Sporocadaceae</taxon>
        <taxon>Seiridium</taxon>
    </lineage>
</organism>
<evidence type="ECO:0000313" key="5">
    <source>
        <dbReference type="EMBL" id="KAK9418628.1"/>
    </source>
</evidence>
<dbReference type="PANTHER" id="PTHR43248">
    <property type="entry name" value="2-SUCCINYL-6-HYDROXY-2,4-CYCLOHEXADIENE-1-CARBOXYLATE SYNTHASE"/>
    <property type="match status" value="1"/>
</dbReference>
<dbReference type="Gene3D" id="3.40.50.1820">
    <property type="entry name" value="alpha/beta hydrolase"/>
    <property type="match status" value="1"/>
</dbReference>
<feature type="domain" description="Peptidase S33 tripeptidyl aminopeptidase-like C-terminal" evidence="4">
    <location>
        <begin position="452"/>
        <end position="564"/>
    </location>
</feature>
<dbReference type="EMBL" id="JARVKF010000363">
    <property type="protein sequence ID" value="KAK9418628.1"/>
    <property type="molecule type" value="Genomic_DNA"/>
</dbReference>
<accession>A0ABR2UVB1</accession>
<dbReference type="SUPFAM" id="SSF53474">
    <property type="entry name" value="alpha/beta-Hydrolases"/>
    <property type="match status" value="1"/>
</dbReference>
<evidence type="ECO:0000256" key="1">
    <source>
        <dbReference type="ARBA" id="ARBA00010088"/>
    </source>
</evidence>
<dbReference type="Proteomes" id="UP001408356">
    <property type="component" value="Unassembled WGS sequence"/>
</dbReference>
<dbReference type="PANTHER" id="PTHR43248:SF25">
    <property type="entry name" value="AB HYDROLASE-1 DOMAIN-CONTAINING PROTEIN-RELATED"/>
    <property type="match status" value="1"/>
</dbReference>
<feature type="chain" id="PRO_5046499139" evidence="3">
    <location>
        <begin position="21"/>
        <end position="600"/>
    </location>
</feature>
<evidence type="ECO:0000313" key="6">
    <source>
        <dbReference type="Proteomes" id="UP001408356"/>
    </source>
</evidence>
<dbReference type="InterPro" id="IPR013595">
    <property type="entry name" value="Pept_S33_TAP-like_C"/>
</dbReference>
<name>A0ABR2UVB1_9PEZI</name>
<proteinExistence type="inferred from homology"/>
<comment type="similarity">
    <text evidence="1">Belongs to the peptidase S33 family.</text>
</comment>
<keyword evidence="2" id="KW-0378">Hydrolase</keyword>
<sequence>MRSNVLVALLPAGLLSLSAAVDVKDFDWEAITPSYNLTYTPCYEELQCARLIVPLDWQDETNPHTVALAITKLPAKVPEDDPTFGGTIFTNPGGPGGSGVGFILRQGHNLQDISGGSKNYEVLSWDPRGVGFTSPKADCFQGDIAARDLADIEAKAIGPLDSSDYALKRQWARTQALGRLCEGSAKNGSILPYLTTPSVVRDMVEMLDQIHVARGHGAQVVYASEDGAEKMLDLKKRKDEVPRIQYWGFSYGSILGNTFASMYPGRVGRLIIDGIADADDYMKGTWLTNLQDTEAIVDHFYKSCFEAGNACSLKRPSDIKWQDVKQRVDAFIAQTNEEPISIVENNKITLITGTELTSAFTMPVYSPLKTFKRLADLLSGALESNYTLLLADIGNWTPQLHDNCALPNSSTIATIGEKDASHAIKCGDGEDETHRDLSYFKSYLEELKSQSPTLGAYWSTIRFACSGWTIRPKWRFTGPFTTPKHDSTLVEGKPAAPLLFLSSRLDPVTPLRNAINMAAKHPGAAYVVQESTGHCAIAAPSKCTKKIIQDYLEYGTVPKSGTVCQADCDPWNPCEQEAQSMMIDLFHETESLIRHNRLTI</sequence>
<comment type="caution">
    <text evidence="5">The sequence shown here is derived from an EMBL/GenBank/DDBJ whole genome shotgun (WGS) entry which is preliminary data.</text>
</comment>
<dbReference type="InterPro" id="IPR029058">
    <property type="entry name" value="AB_hydrolase_fold"/>
</dbReference>
<evidence type="ECO:0000256" key="3">
    <source>
        <dbReference type="SAM" id="SignalP"/>
    </source>
</evidence>
<gene>
    <name evidence="5" type="ORF">SUNI508_07885</name>
</gene>
<keyword evidence="6" id="KW-1185">Reference proteome</keyword>
<evidence type="ECO:0000259" key="4">
    <source>
        <dbReference type="Pfam" id="PF08386"/>
    </source>
</evidence>
<protein>
    <submittedName>
        <fullName evidence="5">TAP-like protein-domain-containing protein</fullName>
    </submittedName>
</protein>
<dbReference type="InterPro" id="IPR051601">
    <property type="entry name" value="Serine_prot/Carboxylest_S33"/>
</dbReference>
<keyword evidence="3" id="KW-0732">Signal</keyword>
<reference evidence="5 6" key="1">
    <citation type="journal article" date="2024" name="J. Plant Pathol.">
        <title>Sequence and assembly of the genome of Seiridium unicorne, isolate CBS 538.82, causal agent of cypress canker disease.</title>
        <authorList>
            <person name="Scali E."/>
            <person name="Rocca G.D."/>
            <person name="Danti R."/>
            <person name="Garbelotto M."/>
            <person name="Barberini S."/>
            <person name="Baroncelli R."/>
            <person name="Emiliani G."/>
        </authorList>
    </citation>
    <scope>NUCLEOTIDE SEQUENCE [LARGE SCALE GENOMIC DNA]</scope>
    <source>
        <strain evidence="5 6">BM-138-508</strain>
    </source>
</reference>
<feature type="signal peptide" evidence="3">
    <location>
        <begin position="1"/>
        <end position="20"/>
    </location>
</feature>